<dbReference type="GO" id="GO:0008270">
    <property type="term" value="F:zinc ion binding"/>
    <property type="evidence" value="ECO:0007669"/>
    <property type="project" value="InterPro"/>
</dbReference>
<evidence type="ECO:0000256" key="4">
    <source>
        <dbReference type="ARBA" id="ARBA00023242"/>
    </source>
</evidence>
<dbReference type="OrthoDB" id="5429770at2759"/>
<dbReference type="GO" id="GO:0000981">
    <property type="term" value="F:DNA-binding transcription factor activity, RNA polymerase II-specific"/>
    <property type="evidence" value="ECO:0007669"/>
    <property type="project" value="InterPro"/>
</dbReference>
<organism evidence="5 6">
    <name type="scientific">Aspergillus brasiliensis (strain CBS 101740 / IMI 381727 / IBT 21946)</name>
    <dbReference type="NCBI Taxonomy" id="767769"/>
    <lineage>
        <taxon>Eukaryota</taxon>
        <taxon>Fungi</taxon>
        <taxon>Dikarya</taxon>
        <taxon>Ascomycota</taxon>
        <taxon>Pezizomycotina</taxon>
        <taxon>Eurotiomycetes</taxon>
        <taxon>Eurotiomycetidae</taxon>
        <taxon>Eurotiales</taxon>
        <taxon>Aspergillaceae</taxon>
        <taxon>Aspergillus</taxon>
        <taxon>Aspergillus subgen. Circumdati</taxon>
    </lineage>
</organism>
<evidence type="ECO:0000256" key="1">
    <source>
        <dbReference type="ARBA" id="ARBA00023015"/>
    </source>
</evidence>
<proteinExistence type="predicted"/>
<evidence type="ECO:0000313" key="6">
    <source>
        <dbReference type="Proteomes" id="UP000184499"/>
    </source>
</evidence>
<dbReference type="GO" id="GO:0003677">
    <property type="term" value="F:DNA binding"/>
    <property type="evidence" value="ECO:0007669"/>
    <property type="project" value="UniProtKB-KW"/>
</dbReference>
<dbReference type="InterPro" id="IPR001138">
    <property type="entry name" value="Zn2Cys6_DnaBD"/>
</dbReference>
<evidence type="ECO:0000256" key="3">
    <source>
        <dbReference type="ARBA" id="ARBA00023163"/>
    </source>
</evidence>
<sequence length="541" mass="61582">MVRHGRFSKGCQVCRKRKIKVMFRLKLESSINHDSIILLHQCLFHEPQQCDRVRPQCNQCLKSGWKCPQYGDSIERMFVYHNPRDFDTNDVLTAFTSSPNPYKPTRVQISELPANLGQPTVNILGGRVTQSAESRAIDFFMSAHTFHNIGLIRGHYEYLSAFKNDVMTEERVVASLRAVALAAYATKFQHFVLLQKARQYYVSALRHINAALLSRREAAKDATIISILFLNTFEALTCESRDFPYQRETHLKGVASILDIRGVGLVQSRSGLQMFRQTLLCISVTCLTRSFRIPTGLVKLHRHAAACMDTSDPAWELSDIMISLSYFRALVKDGTLCDAETIIECAKDIDRSLCSLADNMPVDWHFQVLELETTSELVMETQYHVYPDAWVAGNWNNIRTCRLLLHQEIKRQLEGVRDTPLFDAVQYQQSVILMQQLVSDICASVPQYCGYRPKISGGLPNTQQVTLLADALPFDNQSSNGIPATAGVYLLFWPLLYAEQMADSEKQRGWIIERMRYIGKATGIRQAFVFEDMLKRGVDPF</sequence>
<dbReference type="GeneID" id="93578409"/>
<keyword evidence="1" id="KW-0805">Transcription regulation</keyword>
<dbReference type="GO" id="GO:0009893">
    <property type="term" value="P:positive regulation of metabolic process"/>
    <property type="evidence" value="ECO:0007669"/>
    <property type="project" value="UniProtKB-ARBA"/>
</dbReference>
<evidence type="ECO:0000313" key="5">
    <source>
        <dbReference type="EMBL" id="OJJ67671.1"/>
    </source>
</evidence>
<gene>
    <name evidence="5" type="ORF">ASPBRDRAFT_47713</name>
</gene>
<keyword evidence="6" id="KW-1185">Reference proteome</keyword>
<name>A0A1L9U7N3_ASPBC</name>
<dbReference type="AlphaFoldDB" id="A0A1L9U7N3"/>
<dbReference type="OMA" id="ARGYNDM"/>
<dbReference type="InterPro" id="IPR053175">
    <property type="entry name" value="DHMBA_Reg_Transcription_Factor"/>
</dbReference>
<dbReference type="VEuPathDB" id="FungiDB:ASPBRDRAFT_47713"/>
<dbReference type="Pfam" id="PF11951">
    <property type="entry name" value="Fungal_trans_2"/>
    <property type="match status" value="1"/>
</dbReference>
<dbReference type="EMBL" id="KV878693">
    <property type="protein sequence ID" value="OJJ67671.1"/>
    <property type="molecule type" value="Genomic_DNA"/>
</dbReference>
<dbReference type="STRING" id="767769.A0A1L9U7N3"/>
<accession>A0A1L9U7N3</accession>
<dbReference type="RefSeq" id="XP_067474920.1">
    <property type="nucleotide sequence ID" value="XM_067625921.1"/>
</dbReference>
<dbReference type="CDD" id="cd00067">
    <property type="entry name" value="GAL4"/>
    <property type="match status" value="1"/>
</dbReference>
<keyword evidence="3" id="KW-0804">Transcription</keyword>
<reference evidence="6" key="1">
    <citation type="journal article" date="2017" name="Genome Biol.">
        <title>Comparative genomics reveals high biological diversity and specific adaptations in the industrially and medically important fungal genus Aspergillus.</title>
        <authorList>
            <person name="de Vries R.P."/>
            <person name="Riley R."/>
            <person name="Wiebenga A."/>
            <person name="Aguilar-Osorio G."/>
            <person name="Amillis S."/>
            <person name="Uchima C.A."/>
            <person name="Anderluh G."/>
            <person name="Asadollahi M."/>
            <person name="Askin M."/>
            <person name="Barry K."/>
            <person name="Battaglia E."/>
            <person name="Bayram O."/>
            <person name="Benocci T."/>
            <person name="Braus-Stromeyer S.A."/>
            <person name="Caldana C."/>
            <person name="Canovas D."/>
            <person name="Cerqueira G.C."/>
            <person name="Chen F."/>
            <person name="Chen W."/>
            <person name="Choi C."/>
            <person name="Clum A."/>
            <person name="Dos Santos R.A."/>
            <person name="Damasio A.R."/>
            <person name="Diallinas G."/>
            <person name="Emri T."/>
            <person name="Fekete E."/>
            <person name="Flipphi M."/>
            <person name="Freyberg S."/>
            <person name="Gallo A."/>
            <person name="Gournas C."/>
            <person name="Habgood R."/>
            <person name="Hainaut M."/>
            <person name="Harispe M.L."/>
            <person name="Henrissat B."/>
            <person name="Hilden K.S."/>
            <person name="Hope R."/>
            <person name="Hossain A."/>
            <person name="Karabika E."/>
            <person name="Karaffa L."/>
            <person name="Karanyi Z."/>
            <person name="Krasevec N."/>
            <person name="Kuo A."/>
            <person name="Kusch H."/>
            <person name="LaButti K."/>
            <person name="Lagendijk E.L."/>
            <person name="Lapidus A."/>
            <person name="Levasseur A."/>
            <person name="Lindquist E."/>
            <person name="Lipzen A."/>
            <person name="Logrieco A.F."/>
            <person name="MacCabe A."/>
            <person name="Maekelae M.R."/>
            <person name="Malavazi I."/>
            <person name="Melin P."/>
            <person name="Meyer V."/>
            <person name="Mielnichuk N."/>
            <person name="Miskei M."/>
            <person name="Molnar A.P."/>
            <person name="Mule G."/>
            <person name="Ngan C.Y."/>
            <person name="Orejas M."/>
            <person name="Orosz E."/>
            <person name="Ouedraogo J.P."/>
            <person name="Overkamp K.M."/>
            <person name="Park H.-S."/>
            <person name="Perrone G."/>
            <person name="Piumi F."/>
            <person name="Punt P.J."/>
            <person name="Ram A.F."/>
            <person name="Ramon A."/>
            <person name="Rauscher S."/>
            <person name="Record E."/>
            <person name="Riano-Pachon D.M."/>
            <person name="Robert V."/>
            <person name="Roehrig J."/>
            <person name="Ruller R."/>
            <person name="Salamov A."/>
            <person name="Salih N.S."/>
            <person name="Samson R.A."/>
            <person name="Sandor E."/>
            <person name="Sanguinetti M."/>
            <person name="Schuetze T."/>
            <person name="Sepcic K."/>
            <person name="Shelest E."/>
            <person name="Sherlock G."/>
            <person name="Sophianopoulou V."/>
            <person name="Squina F.M."/>
            <person name="Sun H."/>
            <person name="Susca A."/>
            <person name="Todd R.B."/>
            <person name="Tsang A."/>
            <person name="Unkles S.E."/>
            <person name="van de Wiele N."/>
            <person name="van Rossen-Uffink D."/>
            <person name="Oliveira J.V."/>
            <person name="Vesth T.C."/>
            <person name="Visser J."/>
            <person name="Yu J.-H."/>
            <person name="Zhou M."/>
            <person name="Andersen M.R."/>
            <person name="Archer D.B."/>
            <person name="Baker S.E."/>
            <person name="Benoit I."/>
            <person name="Brakhage A.A."/>
            <person name="Braus G.H."/>
            <person name="Fischer R."/>
            <person name="Frisvad J.C."/>
            <person name="Goldman G.H."/>
            <person name="Houbraken J."/>
            <person name="Oakley B."/>
            <person name="Pocsi I."/>
            <person name="Scazzocchio C."/>
            <person name="Seiboth B."/>
            <person name="vanKuyk P.A."/>
            <person name="Wortman J."/>
            <person name="Dyer P.S."/>
            <person name="Grigoriev I.V."/>
        </authorList>
    </citation>
    <scope>NUCLEOTIDE SEQUENCE [LARGE SCALE GENOMIC DNA]</scope>
    <source>
        <strain evidence="6">CBS 101740 / IMI 381727 / IBT 21946</strain>
    </source>
</reference>
<dbReference type="InterPro" id="IPR036864">
    <property type="entry name" value="Zn2-C6_fun-type_DNA-bd_sf"/>
</dbReference>
<evidence type="ECO:0008006" key="7">
    <source>
        <dbReference type="Google" id="ProtNLM"/>
    </source>
</evidence>
<protein>
    <recommendedName>
        <fullName evidence="7">Zn(2)-C6 fungal-type domain-containing protein</fullName>
    </recommendedName>
</protein>
<dbReference type="Proteomes" id="UP000184499">
    <property type="component" value="Unassembled WGS sequence"/>
</dbReference>
<dbReference type="Gene3D" id="4.10.240.10">
    <property type="entry name" value="Zn(2)-C6 fungal-type DNA-binding domain"/>
    <property type="match status" value="1"/>
</dbReference>
<dbReference type="InterPro" id="IPR021858">
    <property type="entry name" value="Fun_TF"/>
</dbReference>
<keyword evidence="2" id="KW-0238">DNA-binding</keyword>
<evidence type="ECO:0000256" key="2">
    <source>
        <dbReference type="ARBA" id="ARBA00023125"/>
    </source>
</evidence>
<keyword evidence="4" id="KW-0539">Nucleus</keyword>
<dbReference type="PANTHER" id="PTHR38791">
    <property type="entry name" value="ZN(II)2CYS6 TRANSCRIPTION FACTOR (EUROFUNG)-RELATED-RELATED"/>
    <property type="match status" value="1"/>
</dbReference>